<evidence type="ECO:0000313" key="2">
    <source>
        <dbReference type="Proteomes" id="UP001642483"/>
    </source>
</evidence>
<keyword evidence="2" id="KW-1185">Reference proteome</keyword>
<proteinExistence type="predicted"/>
<dbReference type="Proteomes" id="UP001642483">
    <property type="component" value="Unassembled WGS sequence"/>
</dbReference>
<gene>
    <name evidence="1" type="ORF">CVLEPA_LOCUS18591</name>
</gene>
<sequence length="154" mass="17993">MDEDTWVSTQQLKEFQDDSTSHAGERMSTDLQHRIRIVHEVVKTGLDQRRQSMKALYDKSVSRQTKFQVGDKVMLRTTVISKDEKRKFHLSYSGPYEVVEALPPVNYLIRNHERTLSVDFNRQKLTRRDYHKGMPSHSQAIVAQKMSSGNWKCP</sequence>
<organism evidence="1 2">
    <name type="scientific">Clavelina lepadiformis</name>
    <name type="common">Light-bulb sea squirt</name>
    <name type="synonym">Ascidia lepadiformis</name>
    <dbReference type="NCBI Taxonomy" id="159417"/>
    <lineage>
        <taxon>Eukaryota</taxon>
        <taxon>Metazoa</taxon>
        <taxon>Chordata</taxon>
        <taxon>Tunicata</taxon>
        <taxon>Ascidiacea</taxon>
        <taxon>Aplousobranchia</taxon>
        <taxon>Clavelinidae</taxon>
        <taxon>Clavelina</taxon>
    </lineage>
</organism>
<comment type="caution">
    <text evidence="1">The sequence shown here is derived from an EMBL/GenBank/DDBJ whole genome shotgun (WGS) entry which is preliminary data.</text>
</comment>
<dbReference type="EMBL" id="CAWYQH010000102">
    <property type="protein sequence ID" value="CAK8686662.1"/>
    <property type="molecule type" value="Genomic_DNA"/>
</dbReference>
<protein>
    <submittedName>
        <fullName evidence="1">Uncharacterized protein</fullName>
    </submittedName>
</protein>
<reference evidence="1 2" key="1">
    <citation type="submission" date="2024-02" db="EMBL/GenBank/DDBJ databases">
        <authorList>
            <person name="Daric V."/>
            <person name="Darras S."/>
        </authorList>
    </citation>
    <scope>NUCLEOTIDE SEQUENCE [LARGE SCALE GENOMIC DNA]</scope>
</reference>
<name>A0ABP0G497_CLALP</name>
<accession>A0ABP0G497</accession>
<evidence type="ECO:0000313" key="1">
    <source>
        <dbReference type="EMBL" id="CAK8686662.1"/>
    </source>
</evidence>